<evidence type="ECO:0000313" key="1">
    <source>
        <dbReference type="EMBL" id="GFS02875.1"/>
    </source>
</evidence>
<dbReference type="EMBL" id="BMAT01002250">
    <property type="protein sequence ID" value="GFS02875.1"/>
    <property type="molecule type" value="Genomic_DNA"/>
</dbReference>
<accession>A0AAV4HZ48</accession>
<name>A0AAV4HZ48_9GAST</name>
<organism evidence="1 2">
    <name type="scientific">Elysia marginata</name>
    <dbReference type="NCBI Taxonomy" id="1093978"/>
    <lineage>
        <taxon>Eukaryota</taxon>
        <taxon>Metazoa</taxon>
        <taxon>Spiralia</taxon>
        <taxon>Lophotrochozoa</taxon>
        <taxon>Mollusca</taxon>
        <taxon>Gastropoda</taxon>
        <taxon>Heterobranchia</taxon>
        <taxon>Euthyneura</taxon>
        <taxon>Panpulmonata</taxon>
        <taxon>Sacoglossa</taxon>
        <taxon>Placobranchoidea</taxon>
        <taxon>Plakobranchidae</taxon>
        <taxon>Elysia</taxon>
    </lineage>
</organism>
<dbReference type="Proteomes" id="UP000762676">
    <property type="component" value="Unassembled WGS sequence"/>
</dbReference>
<proteinExistence type="predicted"/>
<gene>
    <name evidence="1" type="ORF">ElyMa_001134600</name>
</gene>
<protein>
    <submittedName>
        <fullName evidence="1">Uncharacterized protein</fullName>
    </submittedName>
</protein>
<evidence type="ECO:0000313" key="2">
    <source>
        <dbReference type="Proteomes" id="UP000762676"/>
    </source>
</evidence>
<dbReference type="AlphaFoldDB" id="A0AAV4HZ48"/>
<comment type="caution">
    <text evidence="1">The sequence shown here is derived from an EMBL/GenBank/DDBJ whole genome shotgun (WGS) entry which is preliminary data.</text>
</comment>
<keyword evidence="2" id="KW-1185">Reference proteome</keyword>
<reference evidence="1 2" key="1">
    <citation type="journal article" date="2021" name="Elife">
        <title>Chloroplast acquisition without the gene transfer in kleptoplastic sea slugs, Plakobranchus ocellatus.</title>
        <authorList>
            <person name="Maeda T."/>
            <person name="Takahashi S."/>
            <person name="Yoshida T."/>
            <person name="Shimamura S."/>
            <person name="Takaki Y."/>
            <person name="Nagai Y."/>
            <person name="Toyoda A."/>
            <person name="Suzuki Y."/>
            <person name="Arimoto A."/>
            <person name="Ishii H."/>
            <person name="Satoh N."/>
            <person name="Nishiyama T."/>
            <person name="Hasebe M."/>
            <person name="Maruyama T."/>
            <person name="Minagawa J."/>
            <person name="Obokata J."/>
            <person name="Shigenobu S."/>
        </authorList>
    </citation>
    <scope>NUCLEOTIDE SEQUENCE [LARGE SCALE GENOMIC DNA]</scope>
</reference>
<sequence>MLTLSSQAPLHSQSVSKVITIADPDTARLSCDHMSDQTTSHTCPGPGNSLACLPGQVRGASHSRSRGSWSGRRLHQRPINPLFYCPRYCLCISTPHREA</sequence>